<gene>
    <name evidence="2" type="primary">LOC107783464</name>
</gene>
<dbReference type="OMA" id="PSLMGDH"/>
<dbReference type="OrthoDB" id="1902692at2759"/>
<dbReference type="PANTHER" id="PTHR46443:SF14">
    <property type="entry name" value="FLZ-TYPE DOMAIN-CONTAINING PROTEIN"/>
    <property type="match status" value="1"/>
</dbReference>
<dbReference type="PANTHER" id="PTHR46443">
    <property type="entry name" value="FCS-LIKE ZINC FINGER 8"/>
    <property type="match status" value="1"/>
</dbReference>
<sequence>MADQSSFPSPNSTQNHKNKPISSLVSPRFFNSFLTRSLSDTETTKTTVNTYQFQTSRDRLYDFETITSPNSILDSMHNFNLGNPFGYDRTSSKPITKKPSNNKMESESIGLALIDSKEISSVSKALFGAKLKVEIPCSSTESLEVKKISSGDFGEGLSLTEMESSEDYTCVISHGPNPKTTHIFDNCIVESCCGVRKLSELTKENGFLGGDSNSCLPEKILSCCNSCKVDHTECKDIYMGEKDLTCSHECQEMILEGQGQESTNER</sequence>
<dbReference type="RefSeq" id="XP_016459922.2">
    <property type="nucleotide sequence ID" value="XM_016604436.2"/>
</dbReference>
<protein>
    <submittedName>
        <fullName evidence="2">FCS-Like Zinc finger 8-like</fullName>
    </submittedName>
</protein>
<accession>A0A1S3Z6U0</accession>
<evidence type="ECO:0000313" key="2">
    <source>
        <dbReference type="RefSeq" id="XP_016459922.2"/>
    </source>
</evidence>
<proteinExistence type="predicted"/>
<reference evidence="1" key="1">
    <citation type="journal article" date="2014" name="Nat. Commun.">
        <title>The tobacco genome sequence and its comparison with those of tomato and potato.</title>
        <authorList>
            <person name="Sierro N."/>
            <person name="Battey J.N."/>
            <person name="Ouadi S."/>
            <person name="Bakaher N."/>
            <person name="Bovet L."/>
            <person name="Willig A."/>
            <person name="Goepfert S."/>
            <person name="Peitsch M.C."/>
            <person name="Ivanov N.V."/>
        </authorList>
    </citation>
    <scope>NUCLEOTIDE SEQUENCE [LARGE SCALE GENOMIC DNA]</scope>
</reference>
<dbReference type="Proteomes" id="UP000790787">
    <property type="component" value="Chromosome 17"/>
</dbReference>
<dbReference type="KEGG" id="nta:107783464"/>
<keyword evidence="1" id="KW-1185">Reference proteome</keyword>
<dbReference type="STRING" id="4097.A0A1S3Z695"/>
<organism evidence="1 2">
    <name type="scientific">Nicotiana tabacum</name>
    <name type="common">Common tobacco</name>
    <dbReference type="NCBI Taxonomy" id="4097"/>
    <lineage>
        <taxon>Eukaryota</taxon>
        <taxon>Viridiplantae</taxon>
        <taxon>Streptophyta</taxon>
        <taxon>Embryophyta</taxon>
        <taxon>Tracheophyta</taxon>
        <taxon>Spermatophyta</taxon>
        <taxon>Magnoliopsida</taxon>
        <taxon>eudicotyledons</taxon>
        <taxon>Gunneridae</taxon>
        <taxon>Pentapetalae</taxon>
        <taxon>asterids</taxon>
        <taxon>lamiids</taxon>
        <taxon>Solanales</taxon>
        <taxon>Solanaceae</taxon>
        <taxon>Nicotianoideae</taxon>
        <taxon>Nicotianeae</taxon>
        <taxon>Nicotiana</taxon>
    </lineage>
</organism>
<reference evidence="2" key="2">
    <citation type="submission" date="2025-08" db="UniProtKB">
        <authorList>
            <consortium name="RefSeq"/>
        </authorList>
    </citation>
    <scope>IDENTIFICATION</scope>
    <source>
        <tissue evidence="2">Leaf</tissue>
    </source>
</reference>
<evidence type="ECO:0000313" key="1">
    <source>
        <dbReference type="Proteomes" id="UP000790787"/>
    </source>
</evidence>
<dbReference type="PaxDb" id="4097-A0A1S3Z695"/>
<name>A0A1S3Z6U0_TOBAC</name>
<dbReference type="InterPro" id="IPR044593">
    <property type="entry name" value="FLZ8/MARD1"/>
</dbReference>